<reference evidence="2 3" key="1">
    <citation type="journal article" date="2023" name="G3 (Bethesda)">
        <title>A haplotype-resolved chromosome-scale genome for Quercus rubra L. provides insights into the genetics of adaptive traits for red oak species.</title>
        <authorList>
            <person name="Kapoor B."/>
            <person name="Jenkins J."/>
            <person name="Schmutz J."/>
            <person name="Zhebentyayeva T."/>
            <person name="Kuelheim C."/>
            <person name="Coggeshall M."/>
            <person name="Heim C."/>
            <person name="Lasky J.R."/>
            <person name="Leites L."/>
            <person name="Islam-Faridi N."/>
            <person name="Romero-Severson J."/>
            <person name="DeLeo V.L."/>
            <person name="Lucas S.M."/>
            <person name="Lazic D."/>
            <person name="Gailing O."/>
            <person name="Carlson J."/>
            <person name="Staton M."/>
        </authorList>
    </citation>
    <scope>NUCLEOTIDE SEQUENCE [LARGE SCALE GENOMIC DNA]</scope>
    <source>
        <strain evidence="2">Pseudo-F2</strain>
    </source>
</reference>
<dbReference type="Pfam" id="PF00149">
    <property type="entry name" value="Metallophos"/>
    <property type="match status" value="1"/>
</dbReference>
<dbReference type="AlphaFoldDB" id="A0AAN7EB11"/>
<dbReference type="EMBL" id="JAXUIC010000010">
    <property type="protein sequence ID" value="KAK4567303.1"/>
    <property type="molecule type" value="Genomic_DNA"/>
</dbReference>
<dbReference type="InterPro" id="IPR029052">
    <property type="entry name" value="Metallo-depent_PP-like"/>
</dbReference>
<dbReference type="PANTHER" id="PTHR36492">
    <property type="match status" value="1"/>
</dbReference>
<accession>A0AAN7EB11</accession>
<dbReference type="GO" id="GO:0016787">
    <property type="term" value="F:hydrolase activity"/>
    <property type="evidence" value="ECO:0007669"/>
    <property type="project" value="InterPro"/>
</dbReference>
<name>A0AAN7EB11_QUERU</name>
<feature type="domain" description="Calcineurin-like phosphoesterase" evidence="1">
    <location>
        <begin position="57"/>
        <end position="147"/>
    </location>
</feature>
<comment type="caution">
    <text evidence="2">The sequence shown here is derived from an EMBL/GenBank/DDBJ whole genome shotgun (WGS) entry which is preliminary data.</text>
</comment>
<organism evidence="2 3">
    <name type="scientific">Quercus rubra</name>
    <name type="common">Northern red oak</name>
    <name type="synonym">Quercus borealis</name>
    <dbReference type="NCBI Taxonomy" id="3512"/>
    <lineage>
        <taxon>Eukaryota</taxon>
        <taxon>Viridiplantae</taxon>
        <taxon>Streptophyta</taxon>
        <taxon>Embryophyta</taxon>
        <taxon>Tracheophyta</taxon>
        <taxon>Spermatophyta</taxon>
        <taxon>Magnoliopsida</taxon>
        <taxon>eudicotyledons</taxon>
        <taxon>Gunneridae</taxon>
        <taxon>Pentapetalae</taxon>
        <taxon>rosids</taxon>
        <taxon>fabids</taxon>
        <taxon>Fagales</taxon>
        <taxon>Fagaceae</taxon>
        <taxon>Quercus</taxon>
    </lineage>
</organism>
<protein>
    <recommendedName>
        <fullName evidence="1">Calcineurin-like phosphoesterase domain-containing protein</fullName>
    </recommendedName>
</protein>
<dbReference type="InterPro" id="IPR052963">
    <property type="entry name" value="Pantetheine_PDE"/>
</dbReference>
<proteinExistence type="predicted"/>
<keyword evidence="3" id="KW-1185">Reference proteome</keyword>
<gene>
    <name evidence="2" type="ORF">RGQ29_003210</name>
</gene>
<dbReference type="PANTHER" id="PTHR36492:SF2">
    <property type="entry name" value="[ACYL-CARRIER-PROTEIN] PHOSPHODIESTERASE PPTH"/>
    <property type="match status" value="1"/>
</dbReference>
<evidence type="ECO:0000313" key="3">
    <source>
        <dbReference type="Proteomes" id="UP001324115"/>
    </source>
</evidence>
<dbReference type="InterPro" id="IPR004843">
    <property type="entry name" value="Calcineurin-like_PHP"/>
</dbReference>
<sequence length="375" mass="43201">MVMRFIPSHPCVSQKPMNLNYLSKHIAASSKYKTDIKRGFIERPQILPLTSRDAVGLRVFVLSDLHTDYAENMRWVKSISTVRHKKDVILIAGDVAEIYENFVLTMSLLKDRFEHVFYVPGNHDLWCRREGEDYVDSLQKLNKLLDACRVLGVETNPMVVDGLGIIPLFSWYHESFDQEKDITGIRIQSLEMACKDFHACKWPGGLSNGDTSLSLYFDAINEKSLNVVKEIQGTCSQIITFSHFVPRQELCPEKRMLFYPKLPKIIGSDYLEVRIRTIHGIQGSGSACHVFGHTHFCWDAVLDGIRYVQAPLAYPRERKRRMNGGEDWLPFCIYSDGNFADRLSPCYWSDYYSANPRTPHNTELAPWVARFYNQT</sequence>
<dbReference type="Gene3D" id="3.60.21.10">
    <property type="match status" value="1"/>
</dbReference>
<dbReference type="Proteomes" id="UP001324115">
    <property type="component" value="Unassembled WGS sequence"/>
</dbReference>
<evidence type="ECO:0000259" key="1">
    <source>
        <dbReference type="Pfam" id="PF00149"/>
    </source>
</evidence>
<dbReference type="SUPFAM" id="SSF56300">
    <property type="entry name" value="Metallo-dependent phosphatases"/>
    <property type="match status" value="1"/>
</dbReference>
<evidence type="ECO:0000313" key="2">
    <source>
        <dbReference type="EMBL" id="KAK4567303.1"/>
    </source>
</evidence>